<accession>A0A2W7NCE0</accession>
<organism evidence="1 2">
    <name type="scientific">Breznakibacter xylanolyticus</name>
    <dbReference type="NCBI Taxonomy" id="990"/>
    <lineage>
        <taxon>Bacteria</taxon>
        <taxon>Pseudomonadati</taxon>
        <taxon>Bacteroidota</taxon>
        <taxon>Bacteroidia</taxon>
        <taxon>Marinilabiliales</taxon>
        <taxon>Marinilabiliaceae</taxon>
        <taxon>Breznakibacter</taxon>
    </lineage>
</organism>
<protein>
    <submittedName>
        <fullName evidence="1">Uncharacterized protein</fullName>
    </submittedName>
</protein>
<keyword evidence="2" id="KW-1185">Reference proteome</keyword>
<gene>
    <name evidence="1" type="ORF">LX69_01251</name>
</gene>
<proteinExistence type="predicted"/>
<evidence type="ECO:0000313" key="2">
    <source>
        <dbReference type="Proteomes" id="UP000249239"/>
    </source>
</evidence>
<comment type="caution">
    <text evidence="1">The sequence shown here is derived from an EMBL/GenBank/DDBJ whole genome shotgun (WGS) entry which is preliminary data.</text>
</comment>
<reference evidence="1 2" key="1">
    <citation type="submission" date="2018-06" db="EMBL/GenBank/DDBJ databases">
        <title>Genomic Encyclopedia of Archaeal and Bacterial Type Strains, Phase II (KMG-II): from individual species to whole genera.</title>
        <authorList>
            <person name="Goeker M."/>
        </authorList>
    </citation>
    <scope>NUCLEOTIDE SEQUENCE [LARGE SCALE GENOMIC DNA]</scope>
    <source>
        <strain evidence="1 2">DSM 6779</strain>
    </source>
</reference>
<dbReference type="OrthoDB" id="1157001at2"/>
<dbReference type="AlphaFoldDB" id="A0A2W7NCE0"/>
<dbReference type="EMBL" id="QKZK01000008">
    <property type="protein sequence ID" value="PZX17838.1"/>
    <property type="molecule type" value="Genomic_DNA"/>
</dbReference>
<dbReference type="RefSeq" id="WP_111444955.1">
    <property type="nucleotide sequence ID" value="NZ_QKZK01000008.1"/>
</dbReference>
<dbReference type="Proteomes" id="UP000249239">
    <property type="component" value="Unassembled WGS sequence"/>
</dbReference>
<evidence type="ECO:0000313" key="1">
    <source>
        <dbReference type="EMBL" id="PZX17838.1"/>
    </source>
</evidence>
<name>A0A2W7NCE0_9BACT</name>
<sequence length="174" mass="19756">MKHPYDLVISETMQAALKKEPQVAIMQNLIPQMPSHGIFIPQRITINAILSSRGKWNDETYTYDNVVRIPLGEAMRVDANHLHHFTASLSLPALPCDANLLQLHTSIDVYNGHKLGDGDCSLNMPLKVCDITCQWGQMLHFWYEQVDLPNVVMQVEGSTEVMELSGQKEVFYFK</sequence>